<evidence type="ECO:0000256" key="3">
    <source>
        <dbReference type="ARBA" id="ARBA00022603"/>
    </source>
</evidence>
<dbReference type="Pfam" id="PF02527">
    <property type="entry name" value="GidB"/>
    <property type="match status" value="1"/>
</dbReference>
<evidence type="ECO:0000256" key="5">
    <source>
        <dbReference type="ARBA" id="ARBA00022691"/>
    </source>
</evidence>
<keyword evidence="4 6" id="KW-0808">Transferase</keyword>
<comment type="caution">
    <text evidence="6">Lacks conserved residue(s) required for the propagation of feature annotation.</text>
</comment>
<organism evidence="8 9">
    <name type="scientific">Brachybacterium halotolerans</name>
    <dbReference type="NCBI Taxonomy" id="2795215"/>
    <lineage>
        <taxon>Bacteria</taxon>
        <taxon>Bacillati</taxon>
        <taxon>Actinomycetota</taxon>
        <taxon>Actinomycetes</taxon>
        <taxon>Micrococcales</taxon>
        <taxon>Dermabacteraceae</taxon>
        <taxon>Brachybacterium</taxon>
    </lineage>
</organism>
<feature type="compositionally biased region" description="Gly residues" evidence="7">
    <location>
        <begin position="1"/>
        <end position="13"/>
    </location>
</feature>
<dbReference type="RefSeq" id="WP_200501983.1">
    <property type="nucleotide sequence ID" value="NZ_JAEDAJ010000003.1"/>
</dbReference>
<comment type="subcellular location">
    <subcellularLocation>
        <location evidence="6">Cytoplasm</location>
    </subcellularLocation>
</comment>
<dbReference type="InterPro" id="IPR029063">
    <property type="entry name" value="SAM-dependent_MTases_sf"/>
</dbReference>
<evidence type="ECO:0000256" key="6">
    <source>
        <dbReference type="HAMAP-Rule" id="MF_00074"/>
    </source>
</evidence>
<feature type="region of interest" description="Disordered" evidence="7">
    <location>
        <begin position="226"/>
        <end position="245"/>
    </location>
</feature>
<keyword evidence="3 6" id="KW-0489">Methyltransferase</keyword>
<dbReference type="PANTHER" id="PTHR31760:SF0">
    <property type="entry name" value="S-ADENOSYL-L-METHIONINE-DEPENDENT METHYLTRANSFERASES SUPERFAMILY PROTEIN"/>
    <property type="match status" value="1"/>
</dbReference>
<evidence type="ECO:0000256" key="1">
    <source>
        <dbReference type="ARBA" id="ARBA00022490"/>
    </source>
</evidence>
<dbReference type="PANTHER" id="PTHR31760">
    <property type="entry name" value="S-ADENOSYL-L-METHIONINE-DEPENDENT METHYLTRANSFERASES SUPERFAMILY PROTEIN"/>
    <property type="match status" value="1"/>
</dbReference>
<dbReference type="Gene3D" id="3.40.50.150">
    <property type="entry name" value="Vaccinia Virus protein VP39"/>
    <property type="match status" value="1"/>
</dbReference>
<keyword evidence="5 6" id="KW-0949">S-adenosyl-L-methionine</keyword>
<dbReference type="SUPFAM" id="SSF53335">
    <property type="entry name" value="S-adenosyl-L-methionine-dependent methyltransferases"/>
    <property type="match status" value="1"/>
</dbReference>
<evidence type="ECO:0000256" key="2">
    <source>
        <dbReference type="ARBA" id="ARBA00022552"/>
    </source>
</evidence>
<protein>
    <recommendedName>
        <fullName evidence="6">Ribosomal RNA small subunit methyltransferase G</fullName>
        <ecNumber evidence="6">2.1.1.-</ecNumber>
    </recommendedName>
    <alternativeName>
        <fullName evidence="6">16S rRNA 7-methylguanosine methyltransferase</fullName>
        <shortName evidence="6">16S rRNA m7G methyltransferase</shortName>
    </alternativeName>
</protein>
<dbReference type="Proteomes" id="UP000612352">
    <property type="component" value="Unassembled WGS sequence"/>
</dbReference>
<evidence type="ECO:0000256" key="7">
    <source>
        <dbReference type="SAM" id="MobiDB-lite"/>
    </source>
</evidence>
<evidence type="ECO:0000256" key="4">
    <source>
        <dbReference type="ARBA" id="ARBA00022679"/>
    </source>
</evidence>
<dbReference type="HAMAP" id="MF_00074">
    <property type="entry name" value="16SrRNA_methyltr_G"/>
    <property type="match status" value="1"/>
</dbReference>
<feature type="binding site" evidence="6">
    <location>
        <begin position="141"/>
        <end position="142"/>
    </location>
    <ligand>
        <name>S-adenosyl-L-methionine</name>
        <dbReference type="ChEBI" id="CHEBI:59789"/>
    </ligand>
</feature>
<feature type="binding site" evidence="6">
    <location>
        <position position="156"/>
    </location>
    <ligand>
        <name>S-adenosyl-L-methionine</name>
        <dbReference type="ChEBI" id="CHEBI:59789"/>
    </ligand>
</feature>
<proteinExistence type="inferred from homology"/>
<name>A0ABS1B9R7_9MICO</name>
<comment type="caution">
    <text evidence="8">The sequence shown here is derived from an EMBL/GenBank/DDBJ whole genome shotgun (WGS) entry which is preliminary data.</text>
</comment>
<feature type="region of interest" description="Disordered" evidence="7">
    <location>
        <begin position="1"/>
        <end position="20"/>
    </location>
</feature>
<comment type="similarity">
    <text evidence="6">Belongs to the methyltransferase superfamily. RNA methyltransferase RsmG family.</text>
</comment>
<dbReference type="NCBIfam" id="TIGR00138">
    <property type="entry name" value="rsmG_gidB"/>
    <property type="match status" value="1"/>
</dbReference>
<dbReference type="EC" id="2.1.1.-" evidence="6"/>
<feature type="binding site" evidence="6">
    <location>
        <position position="91"/>
    </location>
    <ligand>
        <name>S-adenosyl-L-methionine</name>
        <dbReference type="ChEBI" id="CHEBI:59789"/>
    </ligand>
</feature>
<dbReference type="EMBL" id="JAEDAJ010000003">
    <property type="protein sequence ID" value="MBK0331368.1"/>
    <property type="molecule type" value="Genomic_DNA"/>
</dbReference>
<evidence type="ECO:0000313" key="9">
    <source>
        <dbReference type="Proteomes" id="UP000612352"/>
    </source>
</evidence>
<feature type="binding site" evidence="6">
    <location>
        <position position="96"/>
    </location>
    <ligand>
        <name>S-adenosyl-L-methionine</name>
        <dbReference type="ChEBI" id="CHEBI:59789"/>
    </ligand>
</feature>
<keyword evidence="2 6" id="KW-0698">rRNA processing</keyword>
<reference evidence="8 9" key="1">
    <citation type="submission" date="2020-12" db="EMBL/GenBank/DDBJ databases">
        <title>Brachybacterium sp. MASK1Z-5, whole genome shotgun sequence.</title>
        <authorList>
            <person name="Tuo L."/>
        </authorList>
    </citation>
    <scope>NUCLEOTIDE SEQUENCE [LARGE SCALE GENOMIC DNA]</scope>
    <source>
        <strain evidence="8 9">MASK1Z-5</strain>
    </source>
</reference>
<comment type="function">
    <text evidence="6">Specifically methylates the N7 position of a guanine in 16S rRNA.</text>
</comment>
<sequence length="245" mass="25907">MGAGPVGPEGAGRSGASAPALPEHLRPVAERLLGDRLGPAERFVGMLATDGLERGLIGPREVDRLWERHLINCALLVDAIDEGTRTLADVGSGAGLPGVVLAIARPDLRITLIETMQRRASWLEEVAEELGLEVEVVRARAEDLHGRRSFDAVTARAVAALEKLAKWTLPLVAPDGELLALKGSSAAEEIESAQKVLRRLGGVDPQLLELGVGEVEVPTTVVRVRRAPQGGSASTARTRKGEARG</sequence>
<keyword evidence="9" id="KW-1185">Reference proteome</keyword>
<keyword evidence="1 6" id="KW-0963">Cytoplasm</keyword>
<dbReference type="InterPro" id="IPR003682">
    <property type="entry name" value="rRNA_ssu_MeTfrase_G"/>
</dbReference>
<gene>
    <name evidence="6 8" type="primary">rsmG</name>
    <name evidence="8" type="ORF">I8D64_08130</name>
</gene>
<accession>A0ABS1B9R7</accession>
<evidence type="ECO:0000313" key="8">
    <source>
        <dbReference type="EMBL" id="MBK0331368.1"/>
    </source>
</evidence>